<evidence type="ECO:0000256" key="6">
    <source>
        <dbReference type="ARBA" id="ARBA00022989"/>
    </source>
</evidence>
<dbReference type="AlphaFoldDB" id="A0AAU8IJZ2"/>
<dbReference type="GO" id="GO:0007165">
    <property type="term" value="P:signal transduction"/>
    <property type="evidence" value="ECO:0007669"/>
    <property type="project" value="UniProtKB-KW"/>
</dbReference>
<keyword evidence="4" id="KW-0145">Chemotaxis</keyword>
<dbReference type="Pfam" id="PF00015">
    <property type="entry name" value="MCPsignal"/>
    <property type="match status" value="1"/>
</dbReference>
<evidence type="ECO:0000259" key="14">
    <source>
        <dbReference type="PROSITE" id="PS50885"/>
    </source>
</evidence>
<accession>A0AAU8IJZ2</accession>
<dbReference type="EMBL" id="CP159510">
    <property type="protein sequence ID" value="XCJ18292.1"/>
    <property type="molecule type" value="Genomic_DNA"/>
</dbReference>
<keyword evidence="2" id="KW-1003">Cell membrane</keyword>
<dbReference type="CDD" id="cd12912">
    <property type="entry name" value="PDC2_MCP_like"/>
    <property type="match status" value="1"/>
</dbReference>
<reference evidence="15" key="1">
    <citation type="submission" date="2024-06" db="EMBL/GenBank/DDBJ databases">
        <authorList>
            <person name="Fan A."/>
            <person name="Zhang F.Y."/>
            <person name="Zhang L."/>
        </authorList>
    </citation>
    <scope>NUCLEOTIDE SEQUENCE</scope>
    <source>
        <strain evidence="15">Y61</strain>
    </source>
</reference>
<dbReference type="CDD" id="cd12913">
    <property type="entry name" value="PDC1_MCP_like"/>
    <property type="match status" value="1"/>
</dbReference>
<dbReference type="SMART" id="SM00283">
    <property type="entry name" value="MA"/>
    <property type="match status" value="1"/>
</dbReference>
<proteinExistence type="inferred from homology"/>
<dbReference type="SMART" id="SM00304">
    <property type="entry name" value="HAMP"/>
    <property type="match status" value="2"/>
</dbReference>
<dbReference type="InterPro" id="IPR003660">
    <property type="entry name" value="HAMP_dom"/>
</dbReference>
<evidence type="ECO:0000256" key="10">
    <source>
        <dbReference type="PROSITE-ProRule" id="PRU00284"/>
    </source>
</evidence>
<evidence type="ECO:0000256" key="9">
    <source>
        <dbReference type="ARBA" id="ARBA00029447"/>
    </source>
</evidence>
<evidence type="ECO:0000256" key="3">
    <source>
        <dbReference type="ARBA" id="ARBA00022481"/>
    </source>
</evidence>
<feature type="domain" description="HAMP" evidence="14">
    <location>
        <begin position="358"/>
        <end position="410"/>
    </location>
</feature>
<name>A0AAU8IJZ2_9BACL</name>
<comment type="similarity">
    <text evidence="9">Belongs to the methyl-accepting chemotaxis (MCP) protein family.</text>
</comment>
<dbReference type="Pfam" id="PF00672">
    <property type="entry name" value="HAMP"/>
    <property type="match status" value="1"/>
</dbReference>
<dbReference type="PANTHER" id="PTHR32089">
    <property type="entry name" value="METHYL-ACCEPTING CHEMOTAXIS PROTEIN MCPB"/>
    <property type="match status" value="1"/>
</dbReference>
<dbReference type="SUPFAM" id="SSF58104">
    <property type="entry name" value="Methyl-accepting chemotaxis protein (MCP) signaling domain"/>
    <property type="match status" value="1"/>
</dbReference>
<evidence type="ECO:0000259" key="13">
    <source>
        <dbReference type="PROSITE" id="PS50111"/>
    </source>
</evidence>
<organism evidence="15">
    <name type="scientific">Sporolactobacillus sp. Y61</name>
    <dbReference type="NCBI Taxonomy" id="3160863"/>
    <lineage>
        <taxon>Bacteria</taxon>
        <taxon>Bacillati</taxon>
        <taxon>Bacillota</taxon>
        <taxon>Bacilli</taxon>
        <taxon>Bacillales</taxon>
        <taxon>Sporolactobacillaceae</taxon>
        <taxon>Sporolactobacillus</taxon>
    </lineage>
</organism>
<feature type="compositionally biased region" description="Basic and acidic residues" evidence="11">
    <location>
        <begin position="8"/>
        <end position="21"/>
    </location>
</feature>
<feature type="domain" description="Methyl-accepting transducer" evidence="13">
    <location>
        <begin position="429"/>
        <end position="679"/>
    </location>
</feature>
<evidence type="ECO:0000256" key="4">
    <source>
        <dbReference type="ARBA" id="ARBA00022500"/>
    </source>
</evidence>
<feature type="region of interest" description="Disordered" evidence="11">
    <location>
        <begin position="480"/>
        <end position="510"/>
    </location>
</feature>
<dbReference type="RefSeq" id="WP_353949349.1">
    <property type="nucleotide sequence ID" value="NZ_CP159510.1"/>
</dbReference>
<gene>
    <name evidence="15" type="ORF">ABNN70_07615</name>
</gene>
<dbReference type="Gene3D" id="1.10.287.950">
    <property type="entry name" value="Methyl-accepting chemotaxis protein"/>
    <property type="match status" value="1"/>
</dbReference>
<dbReference type="PANTHER" id="PTHR32089:SF114">
    <property type="entry name" value="METHYL-ACCEPTING CHEMOTAXIS PROTEIN MCPB"/>
    <property type="match status" value="1"/>
</dbReference>
<dbReference type="InterPro" id="IPR004089">
    <property type="entry name" value="MCPsignal_dom"/>
</dbReference>
<dbReference type="GO" id="GO:0006935">
    <property type="term" value="P:chemotaxis"/>
    <property type="evidence" value="ECO:0007669"/>
    <property type="project" value="UniProtKB-KW"/>
</dbReference>
<dbReference type="PROSITE" id="PS50885">
    <property type="entry name" value="HAMP"/>
    <property type="match status" value="1"/>
</dbReference>
<evidence type="ECO:0000256" key="12">
    <source>
        <dbReference type="SAM" id="Phobius"/>
    </source>
</evidence>
<evidence type="ECO:0000313" key="15">
    <source>
        <dbReference type="EMBL" id="XCJ18292.1"/>
    </source>
</evidence>
<dbReference type="CDD" id="cd06225">
    <property type="entry name" value="HAMP"/>
    <property type="match status" value="1"/>
</dbReference>
<evidence type="ECO:0000256" key="7">
    <source>
        <dbReference type="ARBA" id="ARBA00023136"/>
    </source>
</evidence>
<dbReference type="Pfam" id="PF02743">
    <property type="entry name" value="dCache_1"/>
    <property type="match status" value="1"/>
</dbReference>
<dbReference type="Gene3D" id="3.30.450.20">
    <property type="entry name" value="PAS domain"/>
    <property type="match status" value="2"/>
</dbReference>
<dbReference type="SUPFAM" id="SSF103190">
    <property type="entry name" value="Sensory domain-like"/>
    <property type="match status" value="1"/>
</dbReference>
<keyword evidence="3" id="KW-0488">Methylation</keyword>
<evidence type="ECO:0000256" key="8">
    <source>
        <dbReference type="ARBA" id="ARBA00023224"/>
    </source>
</evidence>
<protein>
    <submittedName>
        <fullName evidence="15">Methyl-accepting chemotaxis protein</fullName>
    </submittedName>
</protein>
<keyword evidence="6 12" id="KW-1133">Transmembrane helix</keyword>
<evidence type="ECO:0000256" key="11">
    <source>
        <dbReference type="SAM" id="MobiDB-lite"/>
    </source>
</evidence>
<feature type="region of interest" description="Disordered" evidence="11">
    <location>
        <begin position="1"/>
        <end position="38"/>
    </location>
</feature>
<dbReference type="Gene3D" id="6.10.340.10">
    <property type="match status" value="1"/>
</dbReference>
<dbReference type="InterPro" id="IPR029151">
    <property type="entry name" value="Sensor-like_sf"/>
</dbReference>
<evidence type="ECO:0000256" key="5">
    <source>
        <dbReference type="ARBA" id="ARBA00022692"/>
    </source>
</evidence>
<dbReference type="GO" id="GO:0005886">
    <property type="term" value="C:plasma membrane"/>
    <property type="evidence" value="ECO:0007669"/>
    <property type="project" value="UniProtKB-SubCell"/>
</dbReference>
<keyword evidence="5 12" id="KW-0812">Transmembrane</keyword>
<sequence>MKQVKQSMGKDRKDATREGDSKPAAGAHPSSDKRSGRFAVIKNRMTRGLKKKLPLRSLQSRSIRGQLLVPMITLVVIIGLAGGIVSYFIGARMTTQALIRSTAAQLQSTNTNFETYFADAQSVVRQFAINKMLNDVSQNEEQIHDAFQNVLSSNDKYQALTFGSANKEVIRSPLYFFPEGYDPTKEAWYQSGIRGEGKSVWTNPYEDTVTKQNVVSVSQAVMNHGEVRGVVKLDLFILSIVNQVKHARFGQTGYAVLLDRSGKYIASPGKERTGSGRLDQSVFDQMKKMGTSGQFYTKIGGQQKLLCFQTNKTTGWTLAGVIDKSEISNQANVIALPSAITVILIILAVVLISSVLVRQVTGRLGHLQEAAKRIEEGDLTVSLPVKGSDEIEKLTGSINKMAAVNREVFRKLSEVARELSGAAQTLVASVEENTASSNEISATVTQIATGATSQASALDHSQSSLDSLVKQVKRMDQESREVLHGANEMDATSKGGSRQMKHLSKQSDASTRTTGQIIAAVTDLQKHAKEISKIIDVLDSIARRTNLLSLNASIEAAHAGENGRGFAVVASEIRKLAGQTGQSLKEVTATVRMMTEGMAQAVSLCEETSGLIRDQGTAVSDTSHAFDQIEATVAKNVSGIRRITDAIRKTQDNIEEISQGTQTIASTSEETAASTEEVSASVEQQTASMEELSKLATGLGQQAQRMEDAIRHFKI</sequence>
<evidence type="ECO:0000256" key="1">
    <source>
        <dbReference type="ARBA" id="ARBA00004651"/>
    </source>
</evidence>
<dbReference type="InterPro" id="IPR033479">
    <property type="entry name" value="dCache_1"/>
</dbReference>
<evidence type="ECO:0000256" key="2">
    <source>
        <dbReference type="ARBA" id="ARBA00022475"/>
    </source>
</evidence>
<keyword evidence="8 10" id="KW-0807">Transducer</keyword>
<keyword evidence="7 12" id="KW-0472">Membrane</keyword>
<dbReference type="PROSITE" id="PS50111">
    <property type="entry name" value="CHEMOTAXIS_TRANSDUC_2"/>
    <property type="match status" value="1"/>
</dbReference>
<feature type="transmembrane region" description="Helical" evidence="12">
    <location>
        <begin position="334"/>
        <end position="357"/>
    </location>
</feature>
<feature type="transmembrane region" description="Helical" evidence="12">
    <location>
        <begin position="67"/>
        <end position="89"/>
    </location>
</feature>
<comment type="subcellular location">
    <subcellularLocation>
        <location evidence="1">Cell membrane</location>
        <topology evidence="1">Multi-pass membrane protein</topology>
    </subcellularLocation>
</comment>